<accession>A0A1G2JQ31</accession>
<proteinExistence type="predicted"/>
<dbReference type="AlphaFoldDB" id="A0A1G2JQ31"/>
<dbReference type="Proteomes" id="UP000178935">
    <property type="component" value="Unassembled WGS sequence"/>
</dbReference>
<protein>
    <recommendedName>
        <fullName evidence="3">HTH merR-type domain-containing protein</fullName>
    </recommendedName>
</protein>
<evidence type="ECO:0000313" key="1">
    <source>
        <dbReference type="EMBL" id="OGZ89192.1"/>
    </source>
</evidence>
<comment type="caution">
    <text evidence="1">The sequence shown here is derived from an EMBL/GenBank/DDBJ whole genome shotgun (WGS) entry which is preliminary data.</text>
</comment>
<reference evidence="1 2" key="1">
    <citation type="journal article" date="2016" name="Nat. Commun.">
        <title>Thousands of microbial genomes shed light on interconnected biogeochemical processes in an aquifer system.</title>
        <authorList>
            <person name="Anantharaman K."/>
            <person name="Brown C.T."/>
            <person name="Hug L.A."/>
            <person name="Sharon I."/>
            <person name="Castelle C.J."/>
            <person name="Probst A.J."/>
            <person name="Thomas B.C."/>
            <person name="Singh A."/>
            <person name="Wilkins M.J."/>
            <person name="Karaoz U."/>
            <person name="Brodie E.L."/>
            <person name="Williams K.H."/>
            <person name="Hubbard S.S."/>
            <person name="Banfield J.F."/>
        </authorList>
    </citation>
    <scope>NUCLEOTIDE SEQUENCE [LARGE SCALE GENOMIC DNA]</scope>
</reference>
<evidence type="ECO:0008006" key="3">
    <source>
        <dbReference type="Google" id="ProtNLM"/>
    </source>
</evidence>
<sequence length="73" mass="8317">MMEERNKTHNDNGKIIFSAKDLLNLREVLRVSVGKYIDNMSDEDVEDFGNVMLQATVIVLKAKYLKSKQSNGL</sequence>
<dbReference type="EMBL" id="MHPU01000010">
    <property type="protein sequence ID" value="OGZ89192.1"/>
    <property type="molecule type" value="Genomic_DNA"/>
</dbReference>
<name>A0A1G2JQ31_9BACT</name>
<gene>
    <name evidence="1" type="ORF">A2561_01230</name>
</gene>
<organism evidence="1 2">
    <name type="scientific">Candidatus Staskawiczbacteria bacterium RIFOXYD1_FULL_32_13</name>
    <dbReference type="NCBI Taxonomy" id="1802234"/>
    <lineage>
        <taxon>Bacteria</taxon>
        <taxon>Candidatus Staskawicziibacteriota</taxon>
    </lineage>
</organism>
<evidence type="ECO:0000313" key="2">
    <source>
        <dbReference type="Proteomes" id="UP000178935"/>
    </source>
</evidence>